<accession>Q13FN8</accession>
<evidence type="ECO:0000313" key="2">
    <source>
        <dbReference type="Proteomes" id="UP000001817"/>
    </source>
</evidence>
<evidence type="ECO:0000313" key="1">
    <source>
        <dbReference type="EMBL" id="ABE37101.1"/>
    </source>
</evidence>
<proteinExistence type="predicted"/>
<name>Q13FN8_PARXL</name>
<organism evidence="1 2">
    <name type="scientific">Paraburkholderia xenovorans (strain LB400)</name>
    <dbReference type="NCBI Taxonomy" id="266265"/>
    <lineage>
        <taxon>Bacteria</taxon>
        <taxon>Pseudomonadati</taxon>
        <taxon>Pseudomonadota</taxon>
        <taxon>Betaproteobacteria</taxon>
        <taxon>Burkholderiales</taxon>
        <taxon>Burkholderiaceae</taxon>
        <taxon>Paraburkholderia</taxon>
    </lineage>
</organism>
<dbReference type="Proteomes" id="UP000001817">
    <property type="component" value="Chromosome 3"/>
</dbReference>
<reference evidence="1 2" key="1">
    <citation type="journal article" date="2006" name="Proc. Natl. Acad. Sci. U.S.A.">
        <title>Burkholderia xenovorans LB400 harbors a multi-replicon, 9.73-Mbp genome shaped for versatility.</title>
        <authorList>
            <person name="Chain P.S."/>
            <person name="Denef V.J."/>
            <person name="Konstantinidis K.T."/>
            <person name="Vergez L.M."/>
            <person name="Agullo L."/>
            <person name="Reyes V.L."/>
            <person name="Hauser L."/>
            <person name="Cordova M."/>
            <person name="Gomez L."/>
            <person name="Gonzalez M."/>
            <person name="Land M."/>
            <person name="Lao V."/>
            <person name="Larimer F."/>
            <person name="LiPuma J.J."/>
            <person name="Mahenthiralingam E."/>
            <person name="Malfatti S.A."/>
            <person name="Marx C.J."/>
            <person name="Parnell J.J."/>
            <person name="Ramette A."/>
            <person name="Richardson P."/>
            <person name="Seeger M."/>
            <person name="Smith D."/>
            <person name="Spilker T."/>
            <person name="Sul W.J."/>
            <person name="Tsoi T.V."/>
            <person name="Ulrich L.E."/>
            <person name="Zhulin I.B."/>
            <person name="Tiedje J.M."/>
        </authorList>
    </citation>
    <scope>NUCLEOTIDE SEQUENCE [LARGE SCALE GENOMIC DNA]</scope>
    <source>
        <strain evidence="1 2">LB400</strain>
    </source>
</reference>
<protein>
    <submittedName>
        <fullName evidence="1">Uncharacterized protein</fullName>
    </submittedName>
</protein>
<dbReference type="KEGG" id="bxe:Bxe_C1241"/>
<dbReference type="STRING" id="266265.Bxe_C1241"/>
<sequence>MNAPHPWAREQRKADFHGTWCLRTWVRGLQALHDDFLRQCREAGLTAIDYPFNMARPNDPVALASVEGRDVAFLRHRGAARTRELCGTPTSPVNRRAERLGKNAVVMACTVRLLI</sequence>
<dbReference type="EMBL" id="CP000272">
    <property type="protein sequence ID" value="ABE37101.1"/>
    <property type="molecule type" value="Genomic_DNA"/>
</dbReference>
<dbReference type="AlphaFoldDB" id="Q13FN8"/>
<gene>
    <name evidence="1" type="ORF">Bxe_C1241</name>
</gene>
<keyword evidence="2" id="KW-1185">Reference proteome</keyword>